<dbReference type="Proteomes" id="UP000516360">
    <property type="component" value="Chromosome"/>
</dbReference>
<dbReference type="GO" id="GO:0005576">
    <property type="term" value="C:extracellular region"/>
    <property type="evidence" value="ECO:0007669"/>
    <property type="project" value="UniProtKB-SubCell"/>
</dbReference>
<proteinExistence type="inferred from homology"/>
<evidence type="ECO:0000259" key="9">
    <source>
        <dbReference type="Pfam" id="PF22638"/>
    </source>
</evidence>
<dbReference type="GO" id="GO:0005198">
    <property type="term" value="F:structural molecule activity"/>
    <property type="evidence" value="ECO:0007669"/>
    <property type="project" value="InterPro"/>
</dbReference>
<dbReference type="InterPro" id="IPR010930">
    <property type="entry name" value="Flg_bb/hook_C_dom"/>
</dbReference>
<dbReference type="PANTHER" id="PTHR30033:SF1">
    <property type="entry name" value="FLAGELLAR HOOK-ASSOCIATED PROTEIN 1"/>
    <property type="match status" value="1"/>
</dbReference>
<dbReference type="GO" id="GO:0009424">
    <property type="term" value="C:bacterial-type flagellum hook"/>
    <property type="evidence" value="ECO:0007669"/>
    <property type="project" value="InterPro"/>
</dbReference>
<feature type="domain" description="Flagellar basal-body/hook protein C-terminal" evidence="8">
    <location>
        <begin position="889"/>
        <end position="930"/>
    </location>
</feature>
<feature type="domain" description="Flagellar basal body rod protein N-terminal" evidence="7">
    <location>
        <begin position="9"/>
        <end position="37"/>
    </location>
</feature>
<protein>
    <recommendedName>
        <fullName evidence="4">Flagellar hook-associated protein 1</fullName>
    </recommendedName>
</protein>
<evidence type="ECO:0000256" key="5">
    <source>
        <dbReference type="ARBA" id="ARBA00022525"/>
    </source>
</evidence>
<comment type="subcellular location">
    <subcellularLocation>
        <location evidence="1">Bacterial flagellum</location>
    </subcellularLocation>
    <subcellularLocation>
        <location evidence="2">Secreted</location>
    </subcellularLocation>
</comment>
<feature type="domain" description="Flagellar hook-associated protein FlgK helical" evidence="9">
    <location>
        <begin position="97"/>
        <end position="321"/>
    </location>
</feature>
<evidence type="ECO:0000256" key="1">
    <source>
        <dbReference type="ARBA" id="ARBA00004365"/>
    </source>
</evidence>
<gene>
    <name evidence="10" type="ORF">JZK55_13460</name>
</gene>
<organism evidence="10 11">
    <name type="scientific">Dissulfurispira thermophila</name>
    <dbReference type="NCBI Taxonomy" id="2715679"/>
    <lineage>
        <taxon>Bacteria</taxon>
        <taxon>Pseudomonadati</taxon>
        <taxon>Nitrospirota</taxon>
        <taxon>Thermodesulfovibrionia</taxon>
        <taxon>Thermodesulfovibrionales</taxon>
        <taxon>Dissulfurispiraceae</taxon>
        <taxon>Dissulfurispira</taxon>
    </lineage>
</organism>
<evidence type="ECO:0000256" key="2">
    <source>
        <dbReference type="ARBA" id="ARBA00004613"/>
    </source>
</evidence>
<evidence type="ECO:0000256" key="6">
    <source>
        <dbReference type="ARBA" id="ARBA00023143"/>
    </source>
</evidence>
<dbReference type="InterPro" id="IPR001444">
    <property type="entry name" value="Flag_bb_rod_N"/>
</dbReference>
<dbReference type="NCBIfam" id="TIGR02492">
    <property type="entry name" value="flgK_ends"/>
    <property type="match status" value="1"/>
</dbReference>
<dbReference type="RefSeq" id="WP_203471622.1">
    <property type="nucleotide sequence ID" value="NZ_AP022873.1"/>
</dbReference>
<evidence type="ECO:0000256" key="3">
    <source>
        <dbReference type="ARBA" id="ARBA00009677"/>
    </source>
</evidence>
<dbReference type="InterPro" id="IPR002371">
    <property type="entry name" value="FlgK"/>
</dbReference>
<evidence type="ECO:0000313" key="11">
    <source>
        <dbReference type="Proteomes" id="UP000516360"/>
    </source>
</evidence>
<comment type="similarity">
    <text evidence="3">Belongs to the flagella basal body rod proteins family.</text>
</comment>
<dbReference type="KEGG" id="dtp:JZK55_13460"/>
<dbReference type="EMBL" id="AP022873">
    <property type="protein sequence ID" value="BCB96424.1"/>
    <property type="molecule type" value="Genomic_DNA"/>
</dbReference>
<keyword evidence="11" id="KW-1185">Reference proteome</keyword>
<accession>A0A7G1H0Z4</accession>
<reference evidence="10 11" key="1">
    <citation type="submission" date="2020-03" db="EMBL/GenBank/DDBJ databases">
        <title>Complete genome sequences of two sulfur-disproportionating bacterial strains T55J and Mzg5.</title>
        <authorList>
            <person name="Umezawa K."/>
            <person name="Kojima H."/>
            <person name="Kato Y."/>
            <person name="Fukui M."/>
        </authorList>
    </citation>
    <scope>NUCLEOTIDE SEQUENCE [LARGE SCALE GENOMIC DNA]</scope>
    <source>
        <strain evidence="10 11">T55J</strain>
    </source>
</reference>
<dbReference type="InterPro" id="IPR053927">
    <property type="entry name" value="FlgK_helical"/>
</dbReference>
<dbReference type="GO" id="GO:0044780">
    <property type="term" value="P:bacterial-type flagellum assembly"/>
    <property type="evidence" value="ECO:0007669"/>
    <property type="project" value="InterPro"/>
</dbReference>
<evidence type="ECO:0000313" key="10">
    <source>
        <dbReference type="EMBL" id="BCB96424.1"/>
    </source>
</evidence>
<name>A0A7G1H0Z4_9BACT</name>
<keyword evidence="6" id="KW-0975">Bacterial flagellum</keyword>
<sequence length="932" mass="101556">MAVLGLFDIGKTALLTTRRALDTTAHNIANASTPGYTRQDVIFQNIPTGTITSVGMTGRGVNIAEIKRMYDAFTTLQIRTEQSNFSYWDAYQKAILKIENIFNEASDTGISPAITDFFNAWQEVSQNPEGYAQRTLLIKKAEYLTSRISRAYSSLDDERTELLKSSQSLVDEVNSIAKKIADLNEQISTSPGALDLKDQRDLLVERLNEIVRVSTFEDNVGRYSILIGGVPIIDGGKTYTMSVSTDTDNNMHFYITLPGETKEITNDISSGELKTNIDLRETGIPDYMNRLNAFALDMTLTINEYHRSGYGLDNSTGNYFFSNISSPFTTKDSSVSGGSITDANVTISNLHMIDFEKQYQIDYIDSTKYTSLSASEKAEYQQEGATGIYWRIRESTDGKTWTTIDTTKINIDTTVANTRTLKFYGIDVRIDGTQAALLATSPTFETFTIRPYANAAANMGVAISDPNKVAAATGDIPPTYLDTIVIDSSNNTIRFDDGAGGGFVNTTITPGTYTWAGLAAQLQTDLGVAGVTVSYDSINRKFIINNGSGNTITFDWTHQNTTAEDVFGFAANSSIAPSASDSSDFQVGAGYIQVNNSNNTIRFSEDNGATYVTATIPTGIYTRVRLADVLKQALEGADGATNYNYTITFDATTNKYKILNNGTNPNPNQIIINWTDSLTTAEDLFGFTSDADSSIPVGGYAESINELREGSIVVDNSNNTIRFSEDGGNNYINITIPSGTYTRDELALVLKKAMENADTGTSYTYTVTYDFNTKAYTIANNGGNPNSIIMDWTHSTTTAETVFGFNSNSIITSGGGTDSSDYAVYPVLPGDNGNAKLIASLSGSRFVKGSSPIDYYRAIVTDVSVESQSAKISQSFHNTVVEELERKRQEASGVNLDEEAANLIKYQKSFEAAAKMISIGNDLLDALINMAR</sequence>
<dbReference type="Pfam" id="PF00460">
    <property type="entry name" value="Flg_bb_rod"/>
    <property type="match status" value="1"/>
</dbReference>
<evidence type="ECO:0000256" key="4">
    <source>
        <dbReference type="ARBA" id="ARBA00016244"/>
    </source>
</evidence>
<dbReference type="Pfam" id="PF22638">
    <property type="entry name" value="FlgK_D1"/>
    <property type="match status" value="1"/>
</dbReference>
<dbReference type="PRINTS" id="PR01005">
    <property type="entry name" value="FLGHOOKAP1"/>
</dbReference>
<dbReference type="Pfam" id="PF06429">
    <property type="entry name" value="Flg_bbr_C"/>
    <property type="match status" value="1"/>
</dbReference>
<dbReference type="PANTHER" id="PTHR30033">
    <property type="entry name" value="FLAGELLAR HOOK-ASSOCIATED PROTEIN 1"/>
    <property type="match status" value="1"/>
</dbReference>
<dbReference type="AlphaFoldDB" id="A0A7G1H0Z4"/>
<evidence type="ECO:0000259" key="8">
    <source>
        <dbReference type="Pfam" id="PF06429"/>
    </source>
</evidence>
<evidence type="ECO:0000259" key="7">
    <source>
        <dbReference type="Pfam" id="PF00460"/>
    </source>
</evidence>
<keyword evidence="5" id="KW-0964">Secreted</keyword>